<dbReference type="Proteomes" id="UP000265520">
    <property type="component" value="Unassembled WGS sequence"/>
</dbReference>
<evidence type="ECO:0000313" key="1">
    <source>
        <dbReference type="EMBL" id="MCI51801.1"/>
    </source>
</evidence>
<organism evidence="1 2">
    <name type="scientific">Trifolium medium</name>
    <dbReference type="NCBI Taxonomy" id="97028"/>
    <lineage>
        <taxon>Eukaryota</taxon>
        <taxon>Viridiplantae</taxon>
        <taxon>Streptophyta</taxon>
        <taxon>Embryophyta</taxon>
        <taxon>Tracheophyta</taxon>
        <taxon>Spermatophyta</taxon>
        <taxon>Magnoliopsida</taxon>
        <taxon>eudicotyledons</taxon>
        <taxon>Gunneridae</taxon>
        <taxon>Pentapetalae</taxon>
        <taxon>rosids</taxon>
        <taxon>fabids</taxon>
        <taxon>Fabales</taxon>
        <taxon>Fabaceae</taxon>
        <taxon>Papilionoideae</taxon>
        <taxon>50 kb inversion clade</taxon>
        <taxon>NPAAA clade</taxon>
        <taxon>Hologalegina</taxon>
        <taxon>IRL clade</taxon>
        <taxon>Trifolieae</taxon>
        <taxon>Trifolium</taxon>
    </lineage>
</organism>
<comment type="caution">
    <text evidence="1">The sequence shown here is derived from an EMBL/GenBank/DDBJ whole genome shotgun (WGS) entry which is preliminary data.</text>
</comment>
<accession>A0A392SSG1</accession>
<feature type="non-terminal residue" evidence="1">
    <location>
        <position position="1"/>
    </location>
</feature>
<reference evidence="1 2" key="1">
    <citation type="journal article" date="2018" name="Front. Plant Sci.">
        <title>Red Clover (Trifolium pratense) and Zigzag Clover (T. medium) - A Picture of Genomic Similarities and Differences.</title>
        <authorList>
            <person name="Dluhosova J."/>
            <person name="Istvanek J."/>
            <person name="Nedelnik J."/>
            <person name="Repkova J."/>
        </authorList>
    </citation>
    <scope>NUCLEOTIDE SEQUENCE [LARGE SCALE GENOMIC DNA]</scope>
    <source>
        <strain evidence="2">cv. 10/8</strain>
        <tissue evidence="1">Leaf</tissue>
    </source>
</reference>
<proteinExistence type="predicted"/>
<keyword evidence="2" id="KW-1185">Reference proteome</keyword>
<protein>
    <submittedName>
        <fullName evidence="1">Uncharacterized protein</fullName>
    </submittedName>
</protein>
<sequence length="60" mass="6741">WRSKQEHTQEFGTHCAWRGEACAQCSLQPIGSPCAHQPAAAELEKTPTSCNRYFKAYLNT</sequence>
<name>A0A392SSG1_9FABA</name>
<evidence type="ECO:0000313" key="2">
    <source>
        <dbReference type="Proteomes" id="UP000265520"/>
    </source>
</evidence>
<dbReference type="AlphaFoldDB" id="A0A392SSG1"/>
<dbReference type="EMBL" id="LXQA010437535">
    <property type="protein sequence ID" value="MCI51801.1"/>
    <property type="molecule type" value="Genomic_DNA"/>
</dbReference>